<evidence type="ECO:0000313" key="2">
    <source>
        <dbReference type="Proteomes" id="UP000186040"/>
    </source>
</evidence>
<dbReference type="SUPFAM" id="SSF54427">
    <property type="entry name" value="NTF2-like"/>
    <property type="match status" value="1"/>
</dbReference>
<organism evidence="1 2">
    <name type="scientific">Actinokineospora bangkokensis</name>
    <dbReference type="NCBI Taxonomy" id="1193682"/>
    <lineage>
        <taxon>Bacteria</taxon>
        <taxon>Bacillati</taxon>
        <taxon>Actinomycetota</taxon>
        <taxon>Actinomycetes</taxon>
        <taxon>Pseudonocardiales</taxon>
        <taxon>Pseudonocardiaceae</taxon>
        <taxon>Actinokineospora</taxon>
    </lineage>
</organism>
<dbReference type="Gene3D" id="1.10.1740.10">
    <property type="match status" value="1"/>
</dbReference>
<dbReference type="Gene3D" id="3.10.450.50">
    <property type="match status" value="1"/>
</dbReference>
<keyword evidence="2" id="KW-1185">Reference proteome</keyword>
<dbReference type="InterPro" id="IPR032710">
    <property type="entry name" value="NTF2-like_dom_sf"/>
</dbReference>
<reference evidence="1 2" key="1">
    <citation type="submission" date="2016-10" db="EMBL/GenBank/DDBJ databases">
        <title>The Draft Genome Sequence of Actinokineospora bangkokensis 44EHWT reveals the biosynthetic pathway of antifungal compounds Thailandins with unusual extender unit butylmalonyl-CoA.</title>
        <authorList>
            <person name="Greule A."/>
            <person name="Intra B."/>
            <person name="Flemming S."/>
            <person name="Rommel M.G."/>
            <person name="Panbangred W."/>
            <person name="Bechthold A."/>
        </authorList>
    </citation>
    <scope>NUCLEOTIDE SEQUENCE [LARGE SCALE GENOMIC DNA]</scope>
    <source>
        <strain evidence="1 2">44EHW</strain>
    </source>
</reference>
<accession>A0A1Q9LJ17</accession>
<comment type="caution">
    <text evidence="1">The sequence shown here is derived from an EMBL/GenBank/DDBJ whole genome shotgun (WGS) entry which is preliminary data.</text>
</comment>
<sequence>MTTSPARDGDPTAFADLVSPHRDAVATRCYLLLASVVDAEDALAEVLQRAFDEVAGSPEDVRGWLLALADEVCAERAGEPRPHPDPWPGDVDVEAVAALQRLPFAERLASQVAAGTPVPPPEGFAEAWENGDLSSVLAEDVVLVTPPEDEVVSGREAVLAYTASRVFTGEWEVAEVPANGTTAFACYQEGELEALVRVRSRDGLAVEIAAFMDPAVHAAFGLPSTLD</sequence>
<name>A0A1Q9LJ17_9PSEU</name>
<dbReference type="GO" id="GO:0003700">
    <property type="term" value="F:DNA-binding transcription factor activity"/>
    <property type="evidence" value="ECO:0007669"/>
    <property type="project" value="InterPro"/>
</dbReference>
<dbReference type="InterPro" id="IPR013325">
    <property type="entry name" value="RNA_pol_sigma_r2"/>
</dbReference>
<dbReference type="OrthoDB" id="3848841at2"/>
<gene>
    <name evidence="1" type="ORF">BJP25_24585</name>
</gene>
<protein>
    <submittedName>
        <fullName evidence="1">Uncharacterized protein</fullName>
    </submittedName>
</protein>
<dbReference type="SUPFAM" id="SSF88946">
    <property type="entry name" value="Sigma2 domain of RNA polymerase sigma factors"/>
    <property type="match status" value="1"/>
</dbReference>
<dbReference type="RefSeq" id="WP_075976404.1">
    <property type="nucleotide sequence ID" value="NZ_MKQR01000018.1"/>
</dbReference>
<proteinExistence type="predicted"/>
<dbReference type="STRING" id="1193682.BJP25_24585"/>
<dbReference type="Proteomes" id="UP000186040">
    <property type="component" value="Unassembled WGS sequence"/>
</dbReference>
<dbReference type="GO" id="GO:0006352">
    <property type="term" value="P:DNA-templated transcription initiation"/>
    <property type="evidence" value="ECO:0007669"/>
    <property type="project" value="InterPro"/>
</dbReference>
<dbReference type="AlphaFoldDB" id="A0A1Q9LJ17"/>
<dbReference type="EMBL" id="MKQR01000018">
    <property type="protein sequence ID" value="OLR91995.1"/>
    <property type="molecule type" value="Genomic_DNA"/>
</dbReference>
<evidence type="ECO:0000313" key="1">
    <source>
        <dbReference type="EMBL" id="OLR91995.1"/>
    </source>
</evidence>